<accession>A0A7S7LSU2</accession>
<feature type="domain" description="NrS-1 polymerase-like helicase" evidence="1">
    <location>
        <begin position="170"/>
        <end position="282"/>
    </location>
</feature>
<evidence type="ECO:0000313" key="3">
    <source>
        <dbReference type="Proteomes" id="UP000593994"/>
    </source>
</evidence>
<dbReference type="SUPFAM" id="SSF52540">
    <property type="entry name" value="P-loop containing nucleoside triphosphate hydrolases"/>
    <property type="match status" value="1"/>
</dbReference>
<dbReference type="Proteomes" id="UP000593994">
    <property type="component" value="Chromosome"/>
</dbReference>
<dbReference type="InterPro" id="IPR045455">
    <property type="entry name" value="NrS-1_pol-like_helicase"/>
</dbReference>
<dbReference type="EMBL" id="CP054492">
    <property type="protein sequence ID" value="QOY50916.1"/>
    <property type="molecule type" value="Genomic_DNA"/>
</dbReference>
<sequence length="481" mass="54834">MKKLINNCYDKNEDSELFIALKDVDMYLWITDDGDFAYRIGDDGKVIKVTASKLKMIVKNRLKFAITIDDENAKEGTNLDTIDLHVVSRDIFNPFSSEEFCDVHGEICRNTFRTTEYMEMQAGEYKEPKAILALIMNLVNNNQERFVYFLNWFAYFFQTLRRPMTAILIKGKQGSGKNLLVSKVLAKLLGEAQTSVIGDKAIRSNYIGGMFQGKLFYQFDEISHSAKDNVQMQNTLKEIVTNNVVQLERKFVDLVNGIEIFGLCLFTTNKPSALAIEHNDRRYSVFTTGENLNNNDFLGYGTYEDFSEALEAELDDFAVYLKSFKVDEKLANTCMDTLEKQALVSVTNSRFINFHTALISKDIGYFEELKNDSLGISFYNQLESDFSKDVVSSNNIANYYTAVESDEISSTKLLKQLRTIDSEQWHTKMTIGDGSGRYYLLENHPKREEKLASLYGTVEAVPVVANNVEIIKPMNPSLIVQ</sequence>
<evidence type="ECO:0000313" key="2">
    <source>
        <dbReference type="EMBL" id="QOY50916.1"/>
    </source>
</evidence>
<reference evidence="2 3" key="1">
    <citation type="submission" date="2020-05" db="EMBL/GenBank/DDBJ databases">
        <title>Sulfurimonas marisnigri, sp. nov., and Sulfurimonas baltica, sp. nov., manganese oxide reducing chemolithoautotrophs of the class Epsilonproteobacteria isolated from the pelagic redoxclines of the Black and Baltic Seas and emended description of the genus Sulfurimonas.</title>
        <authorList>
            <person name="Henkel J.V."/>
            <person name="Laudan C."/>
            <person name="Werner J."/>
            <person name="Neu T."/>
            <person name="Plewe S."/>
            <person name="Sproer C."/>
            <person name="Bunk B."/>
            <person name="Schulz-Vogt H.N."/>
        </authorList>
    </citation>
    <scope>NUCLEOTIDE SEQUENCE [LARGE SCALE GENOMIC DNA]</scope>
    <source>
        <strain evidence="2 3">GD2</strain>
    </source>
</reference>
<dbReference type="Pfam" id="PF19263">
    <property type="entry name" value="DUF5906"/>
    <property type="match status" value="1"/>
</dbReference>
<gene>
    <name evidence="2" type="ORF">HUE88_07105</name>
</gene>
<organism evidence="2 3">
    <name type="scientific">Candidatus Sulfurimonas baltica</name>
    <dbReference type="NCBI Taxonomy" id="2740404"/>
    <lineage>
        <taxon>Bacteria</taxon>
        <taxon>Pseudomonadati</taxon>
        <taxon>Campylobacterota</taxon>
        <taxon>Epsilonproteobacteria</taxon>
        <taxon>Campylobacterales</taxon>
        <taxon>Sulfurimonadaceae</taxon>
        <taxon>Sulfurimonas</taxon>
    </lineage>
</organism>
<name>A0A7S7LSU2_9BACT</name>
<proteinExistence type="predicted"/>
<dbReference type="InterPro" id="IPR027417">
    <property type="entry name" value="P-loop_NTPase"/>
</dbReference>
<dbReference type="AlphaFoldDB" id="A0A7S7LSU2"/>
<protein>
    <recommendedName>
        <fullName evidence="1">NrS-1 polymerase-like helicase domain-containing protein</fullName>
    </recommendedName>
</protein>
<dbReference type="Gene3D" id="3.40.50.300">
    <property type="entry name" value="P-loop containing nucleotide triphosphate hydrolases"/>
    <property type="match status" value="1"/>
</dbReference>
<evidence type="ECO:0000259" key="1">
    <source>
        <dbReference type="Pfam" id="PF19263"/>
    </source>
</evidence>
<keyword evidence="3" id="KW-1185">Reference proteome</keyword>
<dbReference type="RefSeq" id="WP_194368036.1">
    <property type="nucleotide sequence ID" value="NZ_CP054492.1"/>
</dbReference>
<dbReference type="KEGG" id="sbal:HUE88_07105"/>